<evidence type="ECO:0000313" key="4">
    <source>
        <dbReference type="Proteomes" id="UP000788419"/>
    </source>
</evidence>
<gene>
    <name evidence="3" type="ORF">CSC65_15885</name>
</gene>
<comment type="caution">
    <text evidence="3">The sequence shown here is derived from an EMBL/GenBank/DDBJ whole genome shotgun (WGS) entry which is preliminary data.</text>
</comment>
<dbReference type="Proteomes" id="UP000788419">
    <property type="component" value="Unassembled WGS sequence"/>
</dbReference>
<evidence type="ECO:0008006" key="5">
    <source>
        <dbReference type="Google" id="ProtNLM"/>
    </source>
</evidence>
<dbReference type="EMBL" id="PDWN01000025">
    <property type="protein sequence ID" value="KAF1691570.1"/>
    <property type="molecule type" value="Genomic_DNA"/>
</dbReference>
<keyword evidence="2" id="KW-0472">Membrane</keyword>
<evidence type="ECO:0000256" key="2">
    <source>
        <dbReference type="SAM" id="Phobius"/>
    </source>
</evidence>
<sequence>MSKLTIISDRALELAEHAGAGLRQAGSSLRDAGIGAEQWIKTGAALGAAKAGFNVARGTVRRHPVALAAAAAVVGAGVLAYVLYRKKRERDLQQPIDGQSERLPRSNGNATTRARTTRTRRPSTTA</sequence>
<evidence type="ECO:0000256" key="1">
    <source>
        <dbReference type="SAM" id="MobiDB-lite"/>
    </source>
</evidence>
<reference evidence="3 4" key="1">
    <citation type="submission" date="2017-10" db="EMBL/GenBank/DDBJ databases">
        <title>Whole genome sequencing of members of genus Pseudoxanthomonas.</title>
        <authorList>
            <person name="Kumar S."/>
            <person name="Bansal K."/>
            <person name="Kaur A."/>
            <person name="Patil P."/>
            <person name="Sharma S."/>
            <person name="Patil P.B."/>
        </authorList>
    </citation>
    <scope>NUCLEOTIDE SEQUENCE [LARGE SCALE GENOMIC DNA]</scope>
    <source>
        <strain evidence="3 4">DSM 17801</strain>
    </source>
</reference>
<feature type="transmembrane region" description="Helical" evidence="2">
    <location>
        <begin position="65"/>
        <end position="84"/>
    </location>
</feature>
<proteinExistence type="predicted"/>
<name>A0ABQ6Z322_9GAMM</name>
<feature type="compositionally biased region" description="Basic residues" evidence="1">
    <location>
        <begin position="115"/>
        <end position="126"/>
    </location>
</feature>
<organism evidence="3 4">
    <name type="scientific">Pseudoxanthomonas daejeonensis</name>
    <dbReference type="NCBI Taxonomy" id="266062"/>
    <lineage>
        <taxon>Bacteria</taxon>
        <taxon>Pseudomonadati</taxon>
        <taxon>Pseudomonadota</taxon>
        <taxon>Gammaproteobacteria</taxon>
        <taxon>Lysobacterales</taxon>
        <taxon>Lysobacteraceae</taxon>
        <taxon>Pseudoxanthomonas</taxon>
    </lineage>
</organism>
<keyword evidence="4" id="KW-1185">Reference proteome</keyword>
<evidence type="ECO:0000313" key="3">
    <source>
        <dbReference type="EMBL" id="KAF1691570.1"/>
    </source>
</evidence>
<accession>A0ABQ6Z322</accession>
<dbReference type="RefSeq" id="WP_162411587.1">
    <property type="nucleotide sequence ID" value="NZ_PDWN01000025.1"/>
</dbReference>
<feature type="region of interest" description="Disordered" evidence="1">
    <location>
        <begin position="92"/>
        <end position="126"/>
    </location>
</feature>
<keyword evidence="2" id="KW-0812">Transmembrane</keyword>
<keyword evidence="2" id="KW-1133">Transmembrane helix</keyword>
<protein>
    <recommendedName>
        <fullName evidence="5">Transmembrane protein</fullName>
    </recommendedName>
</protein>